<dbReference type="InParanoid" id="A0A384A255"/>
<dbReference type="Proteomes" id="UP001652580">
    <property type="component" value="Chromosome 19"/>
</dbReference>
<keyword evidence="2" id="KW-0496">Mitochondrion</keyword>
<dbReference type="Gene3D" id="1.10.10.140">
    <property type="entry name" value="Cytochrome c oxidase, subunit VIb"/>
    <property type="match status" value="1"/>
</dbReference>
<dbReference type="CDD" id="cd00926">
    <property type="entry name" value="Cyt_c_Oxidase_VIb"/>
    <property type="match status" value="1"/>
</dbReference>
<protein>
    <submittedName>
        <fullName evidence="5">Cytochrome c oxidase subunit 6B2</fullName>
    </submittedName>
</protein>
<dbReference type="SUPFAM" id="SSF47694">
    <property type="entry name" value="Cytochrome c oxidase subunit h"/>
    <property type="match status" value="1"/>
</dbReference>
<name>A0A384A255_BALAC</name>
<dbReference type="InterPro" id="IPR036549">
    <property type="entry name" value="CX6/COA6-like_sf"/>
</dbReference>
<accession>A0A384A255</accession>
<dbReference type="Pfam" id="PF02297">
    <property type="entry name" value="COX6B"/>
    <property type="match status" value="1"/>
</dbReference>
<dbReference type="FunCoup" id="A0A384A255">
    <property type="interactions" value="470"/>
</dbReference>
<dbReference type="GeneID" id="103005093"/>
<dbReference type="AlphaFoldDB" id="A0A384A255"/>
<dbReference type="InterPro" id="IPR048280">
    <property type="entry name" value="COX6B-like"/>
</dbReference>
<organism evidence="4 5">
    <name type="scientific">Balaenoptera acutorostrata</name>
    <name type="common">Common minke whale</name>
    <name type="synonym">Balaena rostrata</name>
    <dbReference type="NCBI Taxonomy" id="9767"/>
    <lineage>
        <taxon>Eukaryota</taxon>
        <taxon>Metazoa</taxon>
        <taxon>Chordata</taxon>
        <taxon>Craniata</taxon>
        <taxon>Vertebrata</taxon>
        <taxon>Euteleostomi</taxon>
        <taxon>Mammalia</taxon>
        <taxon>Eutheria</taxon>
        <taxon>Laurasiatheria</taxon>
        <taxon>Artiodactyla</taxon>
        <taxon>Whippomorpha</taxon>
        <taxon>Cetacea</taxon>
        <taxon>Mysticeti</taxon>
        <taxon>Balaenopteridae</taxon>
        <taxon>Balaenoptera</taxon>
    </lineage>
</organism>
<dbReference type="STRING" id="310752.A0A384A255"/>
<sequence>MLGIDCPKPCKGRWPTPPFDPRFPKQNQTRNCYQNFLDYHPCVKRMNRRGRSTQPCEHYFRVFHALCPMSWVQRWTEIKDGTLAGKI</sequence>
<dbReference type="PANTHER" id="PTHR11387">
    <property type="entry name" value="CYTOCHROME C OXIDASE SUBUNIT 6B"/>
    <property type="match status" value="1"/>
</dbReference>
<dbReference type="RefSeq" id="XP_007181416.2">
    <property type="nucleotide sequence ID" value="XM_007181354.2"/>
</dbReference>
<proteinExistence type="predicted"/>
<dbReference type="KEGG" id="bacu:103005093"/>
<evidence type="ECO:0000313" key="4">
    <source>
        <dbReference type="Proteomes" id="UP001652580"/>
    </source>
</evidence>
<dbReference type="InterPro" id="IPR003213">
    <property type="entry name" value="Cyt_c_oxidase_su6B"/>
</dbReference>
<keyword evidence="3" id="KW-1015">Disulfide bond</keyword>
<dbReference type="GO" id="GO:0045277">
    <property type="term" value="C:respiratory chain complex IV"/>
    <property type="evidence" value="ECO:0007669"/>
    <property type="project" value="InterPro"/>
</dbReference>
<evidence type="ECO:0000256" key="2">
    <source>
        <dbReference type="ARBA" id="ARBA00023128"/>
    </source>
</evidence>
<evidence type="ECO:0000256" key="1">
    <source>
        <dbReference type="ARBA" id="ARBA00004173"/>
    </source>
</evidence>
<keyword evidence="4" id="KW-1185">Reference proteome</keyword>
<dbReference type="PROSITE" id="PS51808">
    <property type="entry name" value="CHCH"/>
    <property type="match status" value="1"/>
</dbReference>
<evidence type="ECO:0000256" key="3">
    <source>
        <dbReference type="ARBA" id="ARBA00023157"/>
    </source>
</evidence>
<dbReference type="GO" id="GO:0005739">
    <property type="term" value="C:mitochondrion"/>
    <property type="evidence" value="ECO:0007669"/>
    <property type="project" value="UniProtKB-SubCell"/>
</dbReference>
<reference evidence="5" key="1">
    <citation type="submission" date="2025-08" db="UniProtKB">
        <authorList>
            <consortium name="RefSeq"/>
        </authorList>
    </citation>
    <scope>IDENTIFICATION</scope>
</reference>
<evidence type="ECO:0000313" key="5">
    <source>
        <dbReference type="RefSeq" id="XP_007181416.2"/>
    </source>
</evidence>
<comment type="subcellular location">
    <subcellularLocation>
        <location evidence="1">Mitochondrion</location>
    </subcellularLocation>
</comment>
<gene>
    <name evidence="5" type="primary">LOC103005093</name>
</gene>